<dbReference type="FunFam" id="3.30.565.10:FF:000006">
    <property type="entry name" value="Sensor histidine kinase WalK"/>
    <property type="match status" value="1"/>
</dbReference>
<dbReference type="CDD" id="cd00082">
    <property type="entry name" value="HisKA"/>
    <property type="match status" value="1"/>
</dbReference>
<dbReference type="SMART" id="SM00448">
    <property type="entry name" value="REC"/>
    <property type="match status" value="1"/>
</dbReference>
<dbReference type="SMART" id="SM00387">
    <property type="entry name" value="HATPase_c"/>
    <property type="match status" value="1"/>
</dbReference>
<dbReference type="InterPro" id="IPR003594">
    <property type="entry name" value="HATPase_dom"/>
</dbReference>
<dbReference type="Gene3D" id="3.40.50.2300">
    <property type="match status" value="1"/>
</dbReference>
<feature type="domain" description="Histidine kinase" evidence="9">
    <location>
        <begin position="147"/>
        <end position="365"/>
    </location>
</feature>
<dbReference type="EMBL" id="CP042434">
    <property type="protein sequence ID" value="QEC73983.1"/>
    <property type="molecule type" value="Genomic_DNA"/>
</dbReference>
<keyword evidence="4" id="KW-0808">Transferase</keyword>
<gene>
    <name evidence="11" type="ORF">FSB73_22240</name>
</gene>
<evidence type="ECO:0000313" key="12">
    <source>
        <dbReference type="Proteomes" id="UP000321291"/>
    </source>
</evidence>
<dbReference type="Pfam" id="PF02518">
    <property type="entry name" value="HATPase_c"/>
    <property type="match status" value="1"/>
</dbReference>
<evidence type="ECO:0000256" key="3">
    <source>
        <dbReference type="ARBA" id="ARBA00022553"/>
    </source>
</evidence>
<dbReference type="Pfam" id="PF00072">
    <property type="entry name" value="Response_reg"/>
    <property type="match status" value="1"/>
</dbReference>
<reference evidence="11 12" key="1">
    <citation type="journal article" date="2017" name="Int. J. Syst. Evol. Microbiol.">
        <title>Arachidicoccus ginsenosidivorans sp. nov., with ginsenoside-converting activity isolated from ginseng cultivating soil.</title>
        <authorList>
            <person name="Siddiqi M.Z."/>
            <person name="Aslam Z."/>
            <person name="Im W.T."/>
        </authorList>
    </citation>
    <scope>NUCLEOTIDE SEQUENCE [LARGE SCALE GENOMIC DNA]</scope>
    <source>
        <strain evidence="11 12">Gsoil 809</strain>
    </source>
</reference>
<dbReference type="InterPro" id="IPR004358">
    <property type="entry name" value="Sig_transdc_His_kin-like_C"/>
</dbReference>
<evidence type="ECO:0000256" key="4">
    <source>
        <dbReference type="ARBA" id="ARBA00022679"/>
    </source>
</evidence>
<dbReference type="InterPro" id="IPR001789">
    <property type="entry name" value="Sig_transdc_resp-reg_receiver"/>
</dbReference>
<feature type="modified residue" description="4-aspartylphosphate" evidence="8">
    <location>
        <position position="50"/>
    </location>
</feature>
<dbReference type="PANTHER" id="PTHR43547:SF2">
    <property type="entry name" value="HYBRID SIGNAL TRANSDUCTION HISTIDINE KINASE C"/>
    <property type="match status" value="1"/>
</dbReference>
<keyword evidence="7" id="KW-0472">Membrane</keyword>
<evidence type="ECO:0000259" key="9">
    <source>
        <dbReference type="PROSITE" id="PS50109"/>
    </source>
</evidence>
<dbReference type="Gene3D" id="3.30.565.10">
    <property type="entry name" value="Histidine kinase-like ATPase, C-terminal domain"/>
    <property type="match status" value="1"/>
</dbReference>
<dbReference type="EC" id="2.7.13.3" evidence="2"/>
<dbReference type="InterPro" id="IPR005467">
    <property type="entry name" value="His_kinase_dom"/>
</dbReference>
<evidence type="ECO:0000256" key="1">
    <source>
        <dbReference type="ARBA" id="ARBA00000085"/>
    </source>
</evidence>
<dbReference type="GO" id="GO:0000155">
    <property type="term" value="F:phosphorelay sensor kinase activity"/>
    <property type="evidence" value="ECO:0007669"/>
    <property type="project" value="InterPro"/>
</dbReference>
<dbReference type="PROSITE" id="PS50109">
    <property type="entry name" value="HIS_KIN"/>
    <property type="match status" value="1"/>
</dbReference>
<feature type="domain" description="Response regulatory" evidence="10">
    <location>
        <begin position="1"/>
        <end position="118"/>
    </location>
</feature>
<dbReference type="InterPro" id="IPR011006">
    <property type="entry name" value="CheY-like_superfamily"/>
</dbReference>
<evidence type="ECO:0000256" key="8">
    <source>
        <dbReference type="PROSITE-ProRule" id="PRU00169"/>
    </source>
</evidence>
<evidence type="ECO:0000259" key="10">
    <source>
        <dbReference type="PROSITE" id="PS50110"/>
    </source>
</evidence>
<dbReference type="PANTHER" id="PTHR43547">
    <property type="entry name" value="TWO-COMPONENT HISTIDINE KINASE"/>
    <property type="match status" value="1"/>
</dbReference>
<keyword evidence="12" id="KW-1185">Reference proteome</keyword>
<dbReference type="PRINTS" id="PR00344">
    <property type="entry name" value="BCTRLSENSOR"/>
</dbReference>
<dbReference type="InterPro" id="IPR003661">
    <property type="entry name" value="HisK_dim/P_dom"/>
</dbReference>
<keyword evidence="5 11" id="KW-0418">Kinase</keyword>
<dbReference type="InterPro" id="IPR036890">
    <property type="entry name" value="HATPase_C_sf"/>
</dbReference>
<organism evidence="11 12">
    <name type="scientific">Arachidicoccus ginsenosidivorans</name>
    <dbReference type="NCBI Taxonomy" id="496057"/>
    <lineage>
        <taxon>Bacteria</taxon>
        <taxon>Pseudomonadati</taxon>
        <taxon>Bacteroidota</taxon>
        <taxon>Chitinophagia</taxon>
        <taxon>Chitinophagales</taxon>
        <taxon>Chitinophagaceae</taxon>
        <taxon>Arachidicoccus</taxon>
    </lineage>
</organism>
<dbReference type="Proteomes" id="UP000321291">
    <property type="component" value="Chromosome"/>
</dbReference>
<proteinExistence type="predicted"/>
<evidence type="ECO:0000256" key="2">
    <source>
        <dbReference type="ARBA" id="ARBA00012438"/>
    </source>
</evidence>
<dbReference type="Pfam" id="PF00512">
    <property type="entry name" value="HisKA"/>
    <property type="match status" value="1"/>
</dbReference>
<protein>
    <recommendedName>
        <fullName evidence="2">histidine kinase</fullName>
        <ecNumber evidence="2">2.7.13.3</ecNumber>
    </recommendedName>
</protein>
<name>A0A5B8VRT1_9BACT</name>
<sequence>MILIVDDKPENLIALSKALEGRGFQTDTALSGEETLKKVLKQAYELIILDVQMPGMDGFEVAETISSYSKTANIPIIFLSAVNISKEFITKGYASGGKDYLVKPFDTDILVLKIQTFIRLNAIQQALQAEIQKRTQAEAKKDEFISIASHELNTPLTSAKGYLQLAEMSLKNQQTDQVQMYLERSGKQLNKLNRLVTELLDATKIESNKLKLACKHFSVSSFLENAINNIHQSYPDTKIHMQGVDLSGLSVYGDENRLEQVLLNYISNAIKYAPESNEVTVESLLLPDESLQISVIDHGIGISSKEQQQLFQKYYRVEESDGKFQGLGMGLFICAEIIKLHKGAVGVKSDLGQGSTFYFRIPLNPVTVESSISAN</sequence>
<evidence type="ECO:0000256" key="7">
    <source>
        <dbReference type="ARBA" id="ARBA00023136"/>
    </source>
</evidence>
<evidence type="ECO:0000256" key="6">
    <source>
        <dbReference type="ARBA" id="ARBA00023012"/>
    </source>
</evidence>
<keyword evidence="6" id="KW-0902">Two-component regulatory system</keyword>
<dbReference type="SUPFAM" id="SSF47384">
    <property type="entry name" value="Homodimeric domain of signal transducing histidine kinase"/>
    <property type="match status" value="1"/>
</dbReference>
<dbReference type="RefSeq" id="WP_146787449.1">
    <property type="nucleotide sequence ID" value="NZ_CP042434.1"/>
</dbReference>
<evidence type="ECO:0000313" key="11">
    <source>
        <dbReference type="EMBL" id="QEC73983.1"/>
    </source>
</evidence>
<dbReference type="KEGG" id="agi:FSB73_22240"/>
<evidence type="ECO:0000256" key="5">
    <source>
        <dbReference type="ARBA" id="ARBA00022777"/>
    </source>
</evidence>
<dbReference type="PROSITE" id="PS50110">
    <property type="entry name" value="RESPONSE_REGULATORY"/>
    <property type="match status" value="1"/>
</dbReference>
<dbReference type="SMART" id="SM00388">
    <property type="entry name" value="HisKA"/>
    <property type="match status" value="1"/>
</dbReference>
<dbReference type="OrthoDB" id="9781208at2"/>
<dbReference type="AlphaFoldDB" id="A0A5B8VRT1"/>
<dbReference type="SUPFAM" id="SSF55874">
    <property type="entry name" value="ATPase domain of HSP90 chaperone/DNA topoisomerase II/histidine kinase"/>
    <property type="match status" value="1"/>
</dbReference>
<keyword evidence="3 8" id="KW-0597">Phosphoprotein</keyword>
<dbReference type="FunFam" id="1.10.287.130:FF:000001">
    <property type="entry name" value="Two-component sensor histidine kinase"/>
    <property type="match status" value="1"/>
</dbReference>
<comment type="catalytic activity">
    <reaction evidence="1">
        <text>ATP + protein L-histidine = ADP + protein N-phospho-L-histidine.</text>
        <dbReference type="EC" id="2.7.13.3"/>
    </reaction>
</comment>
<dbReference type="Gene3D" id="1.10.287.130">
    <property type="match status" value="1"/>
</dbReference>
<accession>A0A5B8VRT1</accession>
<dbReference type="InterPro" id="IPR036097">
    <property type="entry name" value="HisK_dim/P_sf"/>
</dbReference>
<dbReference type="SUPFAM" id="SSF52172">
    <property type="entry name" value="CheY-like"/>
    <property type="match status" value="1"/>
</dbReference>